<dbReference type="Pfam" id="PF23098">
    <property type="entry name" value="Beta-prop_NOL10_N"/>
    <property type="match status" value="1"/>
</dbReference>
<evidence type="ECO:0000256" key="2">
    <source>
        <dbReference type="ARBA" id="ARBA00005264"/>
    </source>
</evidence>
<dbReference type="InterPro" id="IPR036322">
    <property type="entry name" value="WD40_repeat_dom_sf"/>
</dbReference>
<dbReference type="InterPro" id="IPR056550">
    <property type="entry name" value="NOL10_2nd"/>
</dbReference>
<dbReference type="InterPro" id="IPR012580">
    <property type="entry name" value="NUC153"/>
</dbReference>
<evidence type="ECO:0000259" key="9">
    <source>
        <dbReference type="Pfam" id="PF23098"/>
    </source>
</evidence>
<dbReference type="Proteomes" id="UP001212997">
    <property type="component" value="Unassembled WGS sequence"/>
</dbReference>
<accession>A0AAD5YAG7</accession>
<evidence type="ECO:0000256" key="4">
    <source>
        <dbReference type="ARBA" id="ARBA00022737"/>
    </source>
</evidence>
<dbReference type="InterPro" id="IPR056551">
    <property type="entry name" value="Beta-prop_NOL10_N"/>
</dbReference>
<feature type="compositionally biased region" description="Acidic residues" evidence="6">
    <location>
        <begin position="629"/>
        <end position="638"/>
    </location>
</feature>
<feature type="domain" description="NUC153" evidence="7">
    <location>
        <begin position="551"/>
        <end position="578"/>
    </location>
</feature>
<feature type="compositionally biased region" description="Basic and acidic residues" evidence="6">
    <location>
        <begin position="639"/>
        <end position="656"/>
    </location>
</feature>
<feature type="compositionally biased region" description="Polar residues" evidence="6">
    <location>
        <begin position="576"/>
        <end position="587"/>
    </location>
</feature>
<feature type="domain" description="Nucleolar protein 10-like second" evidence="8">
    <location>
        <begin position="407"/>
        <end position="454"/>
    </location>
</feature>
<evidence type="ECO:0000256" key="6">
    <source>
        <dbReference type="SAM" id="MobiDB-lite"/>
    </source>
</evidence>
<evidence type="ECO:0000313" key="10">
    <source>
        <dbReference type="EMBL" id="KAJ3475416.1"/>
    </source>
</evidence>
<comment type="subcellular location">
    <subcellularLocation>
        <location evidence="1">Nucleus</location>
        <location evidence="1">Nucleolus</location>
    </subcellularLocation>
</comment>
<dbReference type="Gene3D" id="2.130.10.10">
    <property type="entry name" value="YVTN repeat-like/Quinoprotein amine dehydrogenase"/>
    <property type="match status" value="1"/>
</dbReference>
<evidence type="ECO:0008006" key="12">
    <source>
        <dbReference type="Google" id="ProtNLM"/>
    </source>
</evidence>
<reference evidence="10" key="1">
    <citation type="submission" date="2022-07" db="EMBL/GenBank/DDBJ databases">
        <title>Genome Sequence of Physisporinus lineatus.</title>
        <authorList>
            <person name="Buettner E."/>
        </authorList>
    </citation>
    <scope>NUCLEOTIDE SEQUENCE</scope>
    <source>
        <strain evidence="10">VT162</strain>
    </source>
</reference>
<dbReference type="InterPro" id="IPR040382">
    <property type="entry name" value="NOL10/Enp2"/>
</dbReference>
<evidence type="ECO:0000256" key="3">
    <source>
        <dbReference type="ARBA" id="ARBA00022574"/>
    </source>
</evidence>
<evidence type="ECO:0000256" key="5">
    <source>
        <dbReference type="ARBA" id="ARBA00023242"/>
    </source>
</evidence>
<feature type="compositionally biased region" description="Basic and acidic residues" evidence="6">
    <location>
        <begin position="682"/>
        <end position="693"/>
    </location>
</feature>
<sequence>MFSLPDPSAVKVYTVNGAASSSASSLPDWLTRKRAIREKGKKRAVREQVEGSLELVQHFEFPEASNRIKTTRDGHHAIATGTYKPQMRCWDLDQLSLKFERHSDAENVDFIMLSDDWTKSIHLQNDRTIELHTQGGLHYKTRIPKFGRALAYHFPSCDALFAASGPEIYRLNLEQGKYLNSLVIKGDGSEDIPGVNVIDINPAHQLFAFGVEGNGTVELWDPRSRTRVGLLRLPKDELLPMNALAPSLLPGIDDVGPPPISVTAISSRVDGLSYAFGTSTGHTLLYDIRSPKPLATKDQGYGLPVKNVCWIEGGSRMAGDGLVLSADKKVIKIWDRNSPTTNFTSVTPASDINDVHHLPGSGLLMLANEGINMTTYYIPQLGPAPRWCSFLENLTEEMEDQTALTAYHDYKFVERSELTTLGLDHLIGTPALKPYMHGYFLSLQLYDTARVIANPFAYAEHREKMVKDKMDKMAETRIRTRKDLAGVKVNKALAEKIKKEEAREMRRAERKKAKLDRGVGEGDGMVVDDVPEESGDVPSAKETAKPNLLNDPRFKALFENPEFAVDEDSREFALLNPSSAAQRRNGATTSSSSGKGKTRTAVEEEEDESEKESSDGLSHSDDESKSEESASEDSDDAGELWHDSIRARMAARESSFRAKKRSQTSQNQRTPNVRLVPMRPQSGHDRTHGDNKHATFGQRRSISDLKGKQRASSNEHTISHTGDGGMEISWVPSANSNGTLEDEDEVMGDGRSRTGKKGKGKEMRRKGVEVFGAGMEKGGEMHDALAGMGENERSGRTHRRKGMRSGSKNTFRRI</sequence>
<keyword evidence="3" id="KW-0853">WD repeat</keyword>
<dbReference type="EMBL" id="JANAWD010000860">
    <property type="protein sequence ID" value="KAJ3475416.1"/>
    <property type="molecule type" value="Genomic_DNA"/>
</dbReference>
<feature type="compositionally biased region" description="Basic and acidic residues" evidence="6">
    <location>
        <begin position="611"/>
        <end position="628"/>
    </location>
</feature>
<dbReference type="Pfam" id="PF23097">
    <property type="entry name" value="NOL10_2nd"/>
    <property type="match status" value="1"/>
</dbReference>
<keyword evidence="11" id="KW-1185">Reference proteome</keyword>
<feature type="region of interest" description="Disordered" evidence="6">
    <location>
        <begin position="508"/>
        <end position="548"/>
    </location>
</feature>
<keyword evidence="4" id="KW-0677">Repeat</keyword>
<dbReference type="GO" id="GO:0030686">
    <property type="term" value="C:90S preribosome"/>
    <property type="evidence" value="ECO:0007669"/>
    <property type="project" value="TreeGrafter"/>
</dbReference>
<evidence type="ECO:0000259" key="8">
    <source>
        <dbReference type="Pfam" id="PF23097"/>
    </source>
</evidence>
<comment type="similarity">
    <text evidence="2">Belongs to the WD repeat NOL10/ENP2 family.</text>
</comment>
<evidence type="ECO:0000256" key="1">
    <source>
        <dbReference type="ARBA" id="ARBA00004604"/>
    </source>
</evidence>
<feature type="region of interest" description="Disordered" evidence="6">
    <location>
        <begin position="788"/>
        <end position="814"/>
    </location>
</feature>
<dbReference type="InterPro" id="IPR015943">
    <property type="entry name" value="WD40/YVTN_repeat-like_dom_sf"/>
</dbReference>
<feature type="region of interest" description="Disordered" evidence="6">
    <location>
        <begin position="576"/>
        <end position="766"/>
    </location>
</feature>
<keyword evidence="5" id="KW-0539">Nucleus</keyword>
<gene>
    <name evidence="10" type="ORF">NLI96_g11851</name>
</gene>
<organism evidence="10 11">
    <name type="scientific">Meripilus lineatus</name>
    <dbReference type="NCBI Taxonomy" id="2056292"/>
    <lineage>
        <taxon>Eukaryota</taxon>
        <taxon>Fungi</taxon>
        <taxon>Dikarya</taxon>
        <taxon>Basidiomycota</taxon>
        <taxon>Agaricomycotina</taxon>
        <taxon>Agaricomycetes</taxon>
        <taxon>Polyporales</taxon>
        <taxon>Meripilaceae</taxon>
        <taxon>Meripilus</taxon>
    </lineage>
</organism>
<dbReference type="SUPFAM" id="SSF50978">
    <property type="entry name" value="WD40 repeat-like"/>
    <property type="match status" value="1"/>
</dbReference>
<dbReference type="Pfam" id="PF08159">
    <property type="entry name" value="NUC153"/>
    <property type="match status" value="1"/>
</dbReference>
<dbReference type="PANTHER" id="PTHR14927">
    <property type="entry name" value="NUCLEOLAR PROTEIN 10"/>
    <property type="match status" value="1"/>
</dbReference>
<proteinExistence type="inferred from homology"/>
<name>A0AAD5YAG7_9APHY</name>
<dbReference type="AlphaFoldDB" id="A0AAD5YAG7"/>
<comment type="caution">
    <text evidence="10">The sequence shown here is derived from an EMBL/GenBank/DDBJ whole genome shotgun (WGS) entry which is preliminary data.</text>
</comment>
<feature type="compositionally biased region" description="Polar residues" evidence="6">
    <location>
        <begin position="710"/>
        <end position="720"/>
    </location>
</feature>
<evidence type="ECO:0000259" key="7">
    <source>
        <dbReference type="Pfam" id="PF08159"/>
    </source>
</evidence>
<dbReference type="GO" id="GO:0000462">
    <property type="term" value="P:maturation of SSU-rRNA from tricistronic rRNA transcript (SSU-rRNA, 5.8S rRNA, LSU-rRNA)"/>
    <property type="evidence" value="ECO:0007669"/>
    <property type="project" value="TreeGrafter"/>
</dbReference>
<evidence type="ECO:0000313" key="11">
    <source>
        <dbReference type="Proteomes" id="UP001212997"/>
    </source>
</evidence>
<protein>
    <recommendedName>
        <fullName evidence="12">NUC153 domain-containing protein</fullName>
    </recommendedName>
</protein>
<feature type="domain" description="Nucleolar protein 10-like N-terminal" evidence="9">
    <location>
        <begin position="21"/>
        <end position="402"/>
    </location>
</feature>
<feature type="compositionally biased region" description="Basic residues" evidence="6">
    <location>
        <begin position="753"/>
        <end position="764"/>
    </location>
</feature>
<dbReference type="GO" id="GO:0032040">
    <property type="term" value="C:small-subunit processome"/>
    <property type="evidence" value="ECO:0007669"/>
    <property type="project" value="TreeGrafter"/>
</dbReference>
<dbReference type="PANTHER" id="PTHR14927:SF0">
    <property type="entry name" value="NUCLEOLAR PROTEIN 10"/>
    <property type="match status" value="1"/>
</dbReference>